<keyword evidence="2 3" id="KW-0732">Signal</keyword>
<dbReference type="GO" id="GO:0043190">
    <property type="term" value="C:ATP-binding cassette (ABC) transporter complex"/>
    <property type="evidence" value="ECO:0007669"/>
    <property type="project" value="InterPro"/>
</dbReference>
<dbReference type="CDD" id="cd13571">
    <property type="entry name" value="PBP2_PnhD_1"/>
    <property type="match status" value="1"/>
</dbReference>
<proteinExistence type="inferred from homology"/>
<dbReference type="EMBL" id="ACJN02000003">
    <property type="protein sequence ID" value="EFI33695.1"/>
    <property type="molecule type" value="Genomic_DNA"/>
</dbReference>
<evidence type="ECO:0000256" key="2">
    <source>
        <dbReference type="ARBA" id="ARBA00022729"/>
    </source>
</evidence>
<sequence>MGYTIRRVFFCVALLSLMTLWGCGSNDDEYVTVDFSDTVEVDEEQPGYSDRPRLKAAVGAMISPRETFESYREILVYLSREMDMDLEFVQRKTYEEVNELLGKNEIDLAFICSGPFVRGREKHGFNLLAAPVVDGSRHYYSYLIVHENSPYESLEDLQGKTFAFTDPDSNTGRMVPLYWLHEMGFEPEEYFEDIIYTYSHDNSILAVSKNLVDGAAVDHLIWDYFHKSGSEITENTRIIKKSRPFGIPPIVASPGISQDKAQRLKEVLLSMHQDDKGKEILSSLMIEKFVAAEDHWYDSIRDIYKTLKTCEDQDAAKP</sequence>
<organism evidence="4 5">
    <name type="scientific">Desulfonatronospira thiodismutans ASO3-1</name>
    <dbReference type="NCBI Taxonomy" id="555779"/>
    <lineage>
        <taxon>Bacteria</taxon>
        <taxon>Pseudomonadati</taxon>
        <taxon>Thermodesulfobacteriota</taxon>
        <taxon>Desulfovibrionia</taxon>
        <taxon>Desulfovibrionales</taxon>
        <taxon>Desulfonatronovibrionaceae</taxon>
        <taxon>Desulfonatronospira</taxon>
    </lineage>
</organism>
<dbReference type="RefSeq" id="WP_008871044.1">
    <property type="nucleotide sequence ID" value="NZ_ACJN02000003.1"/>
</dbReference>
<evidence type="ECO:0000313" key="4">
    <source>
        <dbReference type="EMBL" id="EFI33695.1"/>
    </source>
</evidence>
<dbReference type="GO" id="GO:0055085">
    <property type="term" value="P:transmembrane transport"/>
    <property type="evidence" value="ECO:0007669"/>
    <property type="project" value="InterPro"/>
</dbReference>
<dbReference type="Gene3D" id="3.40.190.10">
    <property type="entry name" value="Periplasmic binding protein-like II"/>
    <property type="match status" value="2"/>
</dbReference>
<dbReference type="Proteomes" id="UP000005496">
    <property type="component" value="Unassembled WGS sequence"/>
</dbReference>
<keyword evidence="5" id="KW-1185">Reference proteome</keyword>
<dbReference type="SUPFAM" id="SSF53850">
    <property type="entry name" value="Periplasmic binding protein-like II"/>
    <property type="match status" value="1"/>
</dbReference>
<reference evidence="4" key="1">
    <citation type="submission" date="2010-05" db="EMBL/GenBank/DDBJ databases">
        <title>The draft genome of Desulfonatronospira thiodismutans ASO3-1.</title>
        <authorList>
            <consortium name="US DOE Joint Genome Institute (JGI-PGF)"/>
            <person name="Lucas S."/>
            <person name="Copeland A."/>
            <person name="Lapidus A."/>
            <person name="Cheng J.-F."/>
            <person name="Bruce D."/>
            <person name="Goodwin L."/>
            <person name="Pitluck S."/>
            <person name="Chertkov O."/>
            <person name="Brettin T."/>
            <person name="Detter J.C."/>
            <person name="Han C."/>
            <person name="Land M.L."/>
            <person name="Hauser L."/>
            <person name="Kyrpides N."/>
            <person name="Mikhailova N."/>
            <person name="Muyzer G."/>
            <person name="Woyke T."/>
        </authorList>
    </citation>
    <scope>NUCLEOTIDE SEQUENCE [LARGE SCALE GENOMIC DNA]</scope>
    <source>
        <strain evidence="4">ASO3-1</strain>
    </source>
</reference>
<dbReference type="NCBIfam" id="TIGR01098">
    <property type="entry name" value="3A0109s03R"/>
    <property type="match status" value="1"/>
</dbReference>
<evidence type="ECO:0000256" key="3">
    <source>
        <dbReference type="SAM" id="SignalP"/>
    </source>
</evidence>
<dbReference type="PANTHER" id="PTHR35841">
    <property type="entry name" value="PHOSPHONATES-BINDING PERIPLASMIC PROTEIN"/>
    <property type="match status" value="1"/>
</dbReference>
<dbReference type="eggNOG" id="COG3221">
    <property type="taxonomic scope" value="Bacteria"/>
</dbReference>
<accession>D6SSM9</accession>
<name>D6SSM9_9BACT</name>
<feature type="signal peptide" evidence="3">
    <location>
        <begin position="1"/>
        <end position="21"/>
    </location>
</feature>
<comment type="similarity">
    <text evidence="1">Belongs to the phosphate/phosphite/phosphonate binding protein family.</text>
</comment>
<evidence type="ECO:0000313" key="5">
    <source>
        <dbReference type="Proteomes" id="UP000005496"/>
    </source>
</evidence>
<dbReference type="PANTHER" id="PTHR35841:SF1">
    <property type="entry name" value="PHOSPHONATES-BINDING PERIPLASMIC PROTEIN"/>
    <property type="match status" value="1"/>
</dbReference>
<dbReference type="InterPro" id="IPR005770">
    <property type="entry name" value="PhnD"/>
</dbReference>
<dbReference type="AlphaFoldDB" id="D6SSM9"/>
<gene>
    <name evidence="4" type="ORF">Dthio_PD1034</name>
</gene>
<feature type="chain" id="PRO_5003088189" evidence="3">
    <location>
        <begin position="22"/>
        <end position="318"/>
    </location>
</feature>
<evidence type="ECO:0000256" key="1">
    <source>
        <dbReference type="ARBA" id="ARBA00007162"/>
    </source>
</evidence>
<dbReference type="OrthoDB" id="527737at2"/>
<dbReference type="Pfam" id="PF12974">
    <property type="entry name" value="Phosphonate-bd"/>
    <property type="match status" value="1"/>
</dbReference>
<comment type="caution">
    <text evidence="4">The sequence shown here is derived from an EMBL/GenBank/DDBJ whole genome shotgun (WGS) entry which is preliminary data.</text>
</comment>
<protein>
    <submittedName>
        <fullName evidence="4">Phosphonate ABC transporter, periplasmic phosphonate-binding protein</fullName>
    </submittedName>
</protein>